<dbReference type="SUPFAM" id="SSF48264">
    <property type="entry name" value="Cytochrome P450"/>
    <property type="match status" value="1"/>
</dbReference>
<reference evidence="7 8" key="1">
    <citation type="submission" date="2018-03" db="EMBL/GenBank/DDBJ databases">
        <title>Genomic Encyclopedia of Archaeal and Bacterial Type Strains, Phase II (KMG-II): from individual species to whole genera.</title>
        <authorList>
            <person name="Goeker M."/>
        </authorList>
    </citation>
    <scope>NUCLEOTIDE SEQUENCE [LARGE SCALE GENOMIC DNA]</scope>
    <source>
        <strain evidence="7 8">DSM 44720</strain>
    </source>
</reference>
<keyword evidence="4 5" id="KW-0408">Iron</keyword>
<dbReference type="EMBL" id="PVTF01000008">
    <property type="protein sequence ID" value="PRY38981.1"/>
    <property type="molecule type" value="Genomic_DNA"/>
</dbReference>
<proteinExistence type="inferred from homology"/>
<dbReference type="GO" id="GO:0020037">
    <property type="term" value="F:heme binding"/>
    <property type="evidence" value="ECO:0007669"/>
    <property type="project" value="InterPro"/>
</dbReference>
<protein>
    <submittedName>
        <fullName evidence="7">Cytochrome P450</fullName>
    </submittedName>
</protein>
<comment type="similarity">
    <text evidence="1">Belongs to the cytochrome P450 family.</text>
</comment>
<dbReference type="InterPro" id="IPR002403">
    <property type="entry name" value="Cyt_P450_E_grp-IV"/>
</dbReference>
<evidence type="ECO:0000256" key="1">
    <source>
        <dbReference type="ARBA" id="ARBA00010617"/>
    </source>
</evidence>
<organism evidence="7 8">
    <name type="scientific">Umezawaea tangerina</name>
    <dbReference type="NCBI Taxonomy" id="84725"/>
    <lineage>
        <taxon>Bacteria</taxon>
        <taxon>Bacillati</taxon>
        <taxon>Actinomycetota</taxon>
        <taxon>Actinomycetes</taxon>
        <taxon>Pseudonocardiales</taxon>
        <taxon>Pseudonocardiaceae</taxon>
        <taxon>Umezawaea</taxon>
    </lineage>
</organism>
<dbReference type="Gene3D" id="1.10.630.10">
    <property type="entry name" value="Cytochrome P450"/>
    <property type="match status" value="1"/>
</dbReference>
<comment type="cofactor">
    <cofactor evidence="5">
        <name>heme</name>
        <dbReference type="ChEBI" id="CHEBI:30413"/>
    </cofactor>
</comment>
<feature type="region of interest" description="Disordered" evidence="6">
    <location>
        <begin position="383"/>
        <end position="406"/>
    </location>
</feature>
<dbReference type="Pfam" id="PF00067">
    <property type="entry name" value="p450"/>
    <property type="match status" value="1"/>
</dbReference>
<gene>
    <name evidence="7" type="ORF">CLV43_108381</name>
</gene>
<feature type="compositionally biased region" description="Basic and acidic residues" evidence="6">
    <location>
        <begin position="383"/>
        <end position="399"/>
    </location>
</feature>
<evidence type="ECO:0000256" key="2">
    <source>
        <dbReference type="ARBA" id="ARBA00022617"/>
    </source>
</evidence>
<evidence type="ECO:0000313" key="7">
    <source>
        <dbReference type="EMBL" id="PRY38981.1"/>
    </source>
</evidence>
<feature type="binding site" description="axial binding residue" evidence="5">
    <location>
        <position position="415"/>
    </location>
    <ligand>
        <name>heme</name>
        <dbReference type="ChEBI" id="CHEBI:30413"/>
    </ligand>
    <ligandPart>
        <name>Fe</name>
        <dbReference type="ChEBI" id="CHEBI:18248"/>
    </ligandPart>
</feature>
<dbReference type="InterPro" id="IPR036396">
    <property type="entry name" value="Cyt_P450_sf"/>
</dbReference>
<dbReference type="GO" id="GO:0005506">
    <property type="term" value="F:iron ion binding"/>
    <property type="evidence" value="ECO:0007669"/>
    <property type="project" value="InterPro"/>
</dbReference>
<evidence type="ECO:0000256" key="5">
    <source>
        <dbReference type="PIRSR" id="PIRSR602403-1"/>
    </source>
</evidence>
<name>A0A2T0SZZ2_9PSEU</name>
<dbReference type="PANTHER" id="PTHR24304">
    <property type="entry name" value="CYTOCHROME P450 FAMILY 7"/>
    <property type="match status" value="1"/>
</dbReference>
<comment type="caution">
    <text evidence="7">The sequence shown here is derived from an EMBL/GenBank/DDBJ whole genome shotgun (WGS) entry which is preliminary data.</text>
</comment>
<dbReference type="RefSeq" id="WP_245887054.1">
    <property type="nucleotide sequence ID" value="NZ_PVTF01000008.1"/>
</dbReference>
<dbReference type="GO" id="GO:0004497">
    <property type="term" value="F:monooxygenase activity"/>
    <property type="evidence" value="ECO:0007669"/>
    <property type="project" value="InterPro"/>
</dbReference>
<dbReference type="InterPro" id="IPR050529">
    <property type="entry name" value="CYP450_sterol_14alpha_dmase"/>
</dbReference>
<dbReference type="InterPro" id="IPR001128">
    <property type="entry name" value="Cyt_P450"/>
</dbReference>
<accession>A0A2T0SZZ2</accession>
<sequence length="474" mass="52727">MAGALAATAAGGLAMGTAAACWRWHNRPVRVPDGTVHPPLALAGRDGIPVYGLYTRLRSVLTDPVELVRRNAEQYGAMFTLRVPKLYDMTYLLYDDAYAMVMNLPADHATLGAVLSKVPTMGYWFPRTGRDTESLQRLVLIARRTIAEMLSQERIARLPDLIADVVEQRVAAWPRTVDLTEAVHPLVYEVVGRYFAGDQLWSAVGPRLTGLYRKIVDGSDVLRAALAMTPMHYAMPEYHATRGLHRLLSAELGRFDSASSPLLTAIDRVRVDGQPLSVADARWMFMAVIWYATSYPGTYNYWTLVDVLARPALVERVHGADTPAARRELLARCLLETVRLNPVSLLIRFLRKPLEFEREGVRYHLPAGSSVVVAPGVINRDSTRVHDRPDDYDPDRHLQEPAPRTASFGRGPFSCVAQQFNKVLTAGLLAELLTRFDVELLDDARGRLCRVHQIYPSAPLRAVLTPLCVPTKTG</sequence>
<keyword evidence="3 5" id="KW-0479">Metal-binding</keyword>
<dbReference type="GO" id="GO:0016705">
    <property type="term" value="F:oxidoreductase activity, acting on paired donors, with incorporation or reduction of molecular oxygen"/>
    <property type="evidence" value="ECO:0007669"/>
    <property type="project" value="InterPro"/>
</dbReference>
<dbReference type="PANTHER" id="PTHR24304:SF2">
    <property type="entry name" value="24-HYDROXYCHOLESTEROL 7-ALPHA-HYDROXYLASE"/>
    <property type="match status" value="1"/>
</dbReference>
<dbReference type="AlphaFoldDB" id="A0A2T0SZZ2"/>
<evidence type="ECO:0000256" key="4">
    <source>
        <dbReference type="ARBA" id="ARBA00023004"/>
    </source>
</evidence>
<dbReference type="PRINTS" id="PR00465">
    <property type="entry name" value="EP450IV"/>
</dbReference>
<evidence type="ECO:0000256" key="6">
    <source>
        <dbReference type="SAM" id="MobiDB-lite"/>
    </source>
</evidence>
<keyword evidence="8" id="KW-1185">Reference proteome</keyword>
<evidence type="ECO:0000256" key="3">
    <source>
        <dbReference type="ARBA" id="ARBA00022723"/>
    </source>
</evidence>
<keyword evidence="2 5" id="KW-0349">Heme</keyword>
<evidence type="ECO:0000313" key="8">
    <source>
        <dbReference type="Proteomes" id="UP000239494"/>
    </source>
</evidence>
<dbReference type="Proteomes" id="UP000239494">
    <property type="component" value="Unassembled WGS sequence"/>
</dbReference>